<dbReference type="EMBL" id="QGNW01000002">
    <property type="protein sequence ID" value="RVX23080.1"/>
    <property type="molecule type" value="Genomic_DNA"/>
</dbReference>
<proteinExistence type="inferred from homology"/>
<dbReference type="AlphaFoldDB" id="A0A438KPF6"/>
<dbReference type="InterPro" id="IPR002885">
    <property type="entry name" value="PPR_rpt"/>
</dbReference>
<evidence type="ECO:0000256" key="1">
    <source>
        <dbReference type="ARBA" id="ARBA00007626"/>
    </source>
</evidence>
<accession>A0A438KPF6</accession>
<dbReference type="NCBIfam" id="TIGR00756">
    <property type="entry name" value="PPR"/>
    <property type="match status" value="2"/>
</dbReference>
<organism evidence="4 5">
    <name type="scientific">Vitis vinifera</name>
    <name type="common">Grape</name>
    <dbReference type="NCBI Taxonomy" id="29760"/>
    <lineage>
        <taxon>Eukaryota</taxon>
        <taxon>Viridiplantae</taxon>
        <taxon>Streptophyta</taxon>
        <taxon>Embryophyta</taxon>
        <taxon>Tracheophyta</taxon>
        <taxon>Spermatophyta</taxon>
        <taxon>Magnoliopsida</taxon>
        <taxon>eudicotyledons</taxon>
        <taxon>Gunneridae</taxon>
        <taxon>Pentapetalae</taxon>
        <taxon>rosids</taxon>
        <taxon>Vitales</taxon>
        <taxon>Vitaceae</taxon>
        <taxon>Viteae</taxon>
        <taxon>Vitis</taxon>
    </lineage>
</organism>
<comment type="similarity">
    <text evidence="1">Belongs to the PPR family. P subfamily.</text>
</comment>
<dbReference type="Pfam" id="PF13041">
    <property type="entry name" value="PPR_2"/>
    <property type="match status" value="1"/>
</dbReference>
<evidence type="ECO:0000313" key="5">
    <source>
        <dbReference type="Proteomes" id="UP000288805"/>
    </source>
</evidence>
<dbReference type="PROSITE" id="PS51375">
    <property type="entry name" value="PPR"/>
    <property type="match status" value="2"/>
</dbReference>
<keyword evidence="2" id="KW-0677">Repeat</keyword>
<reference evidence="4 5" key="1">
    <citation type="journal article" date="2018" name="PLoS Genet.">
        <title>Population sequencing reveals clonal diversity and ancestral inbreeding in the grapevine cultivar Chardonnay.</title>
        <authorList>
            <person name="Roach M.J."/>
            <person name="Johnson D.L."/>
            <person name="Bohlmann J."/>
            <person name="van Vuuren H.J."/>
            <person name="Jones S.J."/>
            <person name="Pretorius I.S."/>
            <person name="Schmidt S.A."/>
            <person name="Borneman A.R."/>
        </authorList>
    </citation>
    <scope>NUCLEOTIDE SEQUENCE [LARGE SCALE GENOMIC DNA]</scope>
    <source>
        <strain evidence="5">cv. Chardonnay</strain>
        <tissue evidence="4">Leaf</tissue>
    </source>
</reference>
<dbReference type="Gene3D" id="1.25.40.10">
    <property type="entry name" value="Tetratricopeptide repeat domain"/>
    <property type="match status" value="1"/>
</dbReference>
<evidence type="ECO:0000256" key="2">
    <source>
        <dbReference type="ARBA" id="ARBA00022737"/>
    </source>
</evidence>
<sequence>MKQRNCVPNLVTHNTLMEGFYKVRDFERASKIWDHILQYGLQPDIISYNITLKGLCSCHRISDAVGFLNDAVDRGVLPTAITWNILVRAILFGVRFDVTRSCPKGIYGTSLCTCIHERKSGYANEIFWVCDKLSSPLDVQQPVLCLFLVSETLRKSFPNFMCIIAEWYVYLPAVVHSPSRSQDLVVGVGVGDIPHSEPIRWTRDQVSAIPMTSMTTNARCSLPQVLEEQPFILVFLDLNFKVY</sequence>
<gene>
    <name evidence="4" type="primary">VvCHDp000066_6</name>
    <name evidence="4" type="ORF">CK203_008246</name>
</gene>
<feature type="repeat" description="PPR" evidence="3">
    <location>
        <begin position="9"/>
        <end position="43"/>
    </location>
</feature>
<feature type="repeat" description="PPR" evidence="3">
    <location>
        <begin position="44"/>
        <end position="78"/>
    </location>
</feature>
<dbReference type="Proteomes" id="UP000288805">
    <property type="component" value="Unassembled WGS sequence"/>
</dbReference>
<dbReference type="PANTHER" id="PTHR47938">
    <property type="entry name" value="RESPIRATORY COMPLEX I CHAPERONE (CIA84), PUTATIVE (AFU_ORTHOLOGUE AFUA_2G06020)-RELATED"/>
    <property type="match status" value="1"/>
</dbReference>
<evidence type="ECO:0000313" key="4">
    <source>
        <dbReference type="EMBL" id="RVX23080.1"/>
    </source>
</evidence>
<dbReference type="InterPro" id="IPR011990">
    <property type="entry name" value="TPR-like_helical_dom_sf"/>
</dbReference>
<protein>
    <submittedName>
        <fullName evidence="4">Pentatricopeptide repeat-containing protein</fullName>
    </submittedName>
</protein>
<comment type="caution">
    <text evidence="4">The sequence shown here is derived from an EMBL/GenBank/DDBJ whole genome shotgun (WGS) entry which is preliminary data.</text>
</comment>
<evidence type="ECO:0000256" key="3">
    <source>
        <dbReference type="PROSITE-ProRule" id="PRU00708"/>
    </source>
</evidence>
<name>A0A438KPF6_VITVI</name>
<dbReference type="PANTHER" id="PTHR47938:SF47">
    <property type="entry name" value="ADR149WP"/>
    <property type="match status" value="1"/>
</dbReference>